<name>A0ABT8J289_9MICO</name>
<organism evidence="10 11">
    <name type="scientific">Leifsonia virtsii</name>
    <dbReference type="NCBI Taxonomy" id="3035915"/>
    <lineage>
        <taxon>Bacteria</taxon>
        <taxon>Bacillati</taxon>
        <taxon>Actinomycetota</taxon>
        <taxon>Actinomycetes</taxon>
        <taxon>Micrococcales</taxon>
        <taxon>Microbacteriaceae</taxon>
        <taxon>Leifsonia</taxon>
    </lineage>
</organism>
<gene>
    <name evidence="10" type="ORF">P5G59_18755</name>
</gene>
<dbReference type="InterPro" id="IPR013738">
    <property type="entry name" value="Beta_galactosidase_Trimer"/>
</dbReference>
<feature type="domain" description="Beta-galactosidase C-terminal" evidence="9">
    <location>
        <begin position="601"/>
        <end position="656"/>
    </location>
</feature>
<evidence type="ECO:0000313" key="11">
    <source>
        <dbReference type="Proteomes" id="UP001174210"/>
    </source>
</evidence>
<dbReference type="EC" id="3.2.1.23" evidence="3 6"/>
<dbReference type="Gene3D" id="3.20.20.80">
    <property type="entry name" value="Glycosidases"/>
    <property type="match status" value="1"/>
</dbReference>
<evidence type="ECO:0000256" key="4">
    <source>
        <dbReference type="ARBA" id="ARBA00022801"/>
    </source>
</evidence>
<dbReference type="SUPFAM" id="SSF51445">
    <property type="entry name" value="(Trans)glycosidases"/>
    <property type="match status" value="1"/>
</dbReference>
<reference evidence="10" key="1">
    <citation type="submission" date="2023-03" db="EMBL/GenBank/DDBJ databases">
        <title>MT1 and MT2 Draft Genomes of Novel Species.</title>
        <authorList>
            <person name="Venkateswaran K."/>
        </authorList>
    </citation>
    <scope>NUCLEOTIDE SEQUENCE</scope>
    <source>
        <strain evidence="10">F6_8S_P_1A</strain>
    </source>
</reference>
<comment type="catalytic activity">
    <reaction evidence="1 6">
        <text>Hydrolysis of terminal non-reducing beta-D-galactose residues in beta-D-galactosides.</text>
        <dbReference type="EC" id="3.2.1.23"/>
    </reaction>
</comment>
<dbReference type="Pfam" id="PF08533">
    <property type="entry name" value="Glyco_hydro_42C"/>
    <property type="match status" value="1"/>
</dbReference>
<dbReference type="InterPro" id="IPR013780">
    <property type="entry name" value="Glyco_hydro_b"/>
</dbReference>
<dbReference type="PANTHER" id="PTHR36447">
    <property type="entry name" value="BETA-GALACTOSIDASE GANA"/>
    <property type="match status" value="1"/>
</dbReference>
<comment type="similarity">
    <text evidence="2 6">Belongs to the glycosyl hydrolase 42 family.</text>
</comment>
<evidence type="ECO:0000256" key="6">
    <source>
        <dbReference type="PIRNR" id="PIRNR001084"/>
    </source>
</evidence>
<keyword evidence="4 6" id="KW-0378">Hydrolase</keyword>
<dbReference type="InterPro" id="IPR013739">
    <property type="entry name" value="Beta_galactosidase_C"/>
</dbReference>
<protein>
    <recommendedName>
        <fullName evidence="3 6">Beta-galactosidase</fullName>
        <shortName evidence="6">Beta-gal</shortName>
        <ecNumber evidence="3 6">3.2.1.23</ecNumber>
    </recommendedName>
</protein>
<comment type="caution">
    <text evidence="10">The sequence shown here is derived from an EMBL/GenBank/DDBJ whole genome shotgun (WGS) entry which is preliminary data.</text>
</comment>
<evidence type="ECO:0000256" key="1">
    <source>
        <dbReference type="ARBA" id="ARBA00001412"/>
    </source>
</evidence>
<evidence type="ECO:0000256" key="3">
    <source>
        <dbReference type="ARBA" id="ARBA00012756"/>
    </source>
</evidence>
<dbReference type="CDD" id="cd03143">
    <property type="entry name" value="A4_beta-galactosidase_middle_domain"/>
    <property type="match status" value="1"/>
</dbReference>
<dbReference type="Gene3D" id="2.60.40.1180">
    <property type="entry name" value="Golgi alpha-mannosidase II"/>
    <property type="match status" value="1"/>
</dbReference>
<dbReference type="PANTHER" id="PTHR36447:SF1">
    <property type="entry name" value="BETA-GALACTOSIDASE GANA"/>
    <property type="match status" value="1"/>
</dbReference>
<sequence length="676" mass="73421">MDGMILGCDYNPEQWDRAVWTEDIALMRELGVGLVAINIFGWAQVNPAKGVWDFSGLDEIIELLHAAGIRVNLGTATSSTPAWLTTLHPELLPVAIDGTRRFPGGRQAFCPSSPVYRSYAVTLAERIAERYGRHPAVALWHVSNEMGCHNALCYCDESAAAFRRWLRDRYETIDRLNEAWGTAFWSQRYGQWDEILPPMATLSTRNPAQVVDFHRFSSDAIIEHFRAEAEAIRRHSSAPVTTNLMNTAHIRNMDYWSWTSDLDLIANDHYLDDRLEDPTAELAFAADLTRGLAAGRPWMLMETSTGSVNWQPVNLAKAPGQLLRDALSHVARGADAICFFQWRASVRGSEKFHSSLLPHAGTDSGIWREAQELSRVLRALPDVVGSTVQAEVALMFSWQAWWAADGDNLPSEGVRYLEQVHAAYRALRAAGVTVDVVSPGSDLSGYRLVAVPALYSLRADEAAGLQAYVENGGHALVTFFSGIVDDEQAVVTGGYPGLLRDLLGVRVDEFAPLSPGDTVRLASGRIASVWSERGRATTASVVDAFADGPAEGSPAITRNERGDGVAWYVATRLDQLDLDDLVREALDGAGVAPHAAGAAELDVTRRIGADGVSFLFAINHGDDDVELASTGVDLVTGDRVDAVVVVPAGAVRIIREDPASVLVPAGDAGISREEAS</sequence>
<feature type="domain" description="Glycoside hydrolase family 42 N-terminal" evidence="7">
    <location>
        <begin position="9"/>
        <end position="378"/>
    </location>
</feature>
<dbReference type="PIRSF" id="PIRSF001084">
    <property type="entry name" value="B-galactosidase"/>
    <property type="match status" value="1"/>
</dbReference>
<keyword evidence="11" id="KW-1185">Reference proteome</keyword>
<evidence type="ECO:0000259" key="7">
    <source>
        <dbReference type="Pfam" id="PF02449"/>
    </source>
</evidence>
<dbReference type="InterPro" id="IPR013529">
    <property type="entry name" value="Glyco_hydro_42_N"/>
</dbReference>
<evidence type="ECO:0000259" key="9">
    <source>
        <dbReference type="Pfam" id="PF08533"/>
    </source>
</evidence>
<keyword evidence="5 6" id="KW-0326">Glycosidase</keyword>
<dbReference type="SUPFAM" id="SSF52317">
    <property type="entry name" value="Class I glutamine amidotransferase-like"/>
    <property type="match status" value="1"/>
</dbReference>
<dbReference type="Pfam" id="PF02449">
    <property type="entry name" value="Glyco_hydro_42"/>
    <property type="match status" value="1"/>
</dbReference>
<evidence type="ECO:0000313" key="10">
    <source>
        <dbReference type="EMBL" id="MDN4599199.1"/>
    </source>
</evidence>
<evidence type="ECO:0000259" key="8">
    <source>
        <dbReference type="Pfam" id="PF08532"/>
    </source>
</evidence>
<dbReference type="InterPro" id="IPR017853">
    <property type="entry name" value="GH"/>
</dbReference>
<accession>A0ABT8J289</accession>
<evidence type="ECO:0000256" key="2">
    <source>
        <dbReference type="ARBA" id="ARBA00005940"/>
    </source>
</evidence>
<dbReference type="Pfam" id="PF08532">
    <property type="entry name" value="Glyco_hydro_42M"/>
    <property type="match status" value="1"/>
</dbReference>
<dbReference type="EMBL" id="JAROCB010000005">
    <property type="protein sequence ID" value="MDN4599199.1"/>
    <property type="molecule type" value="Genomic_DNA"/>
</dbReference>
<dbReference type="InterPro" id="IPR003476">
    <property type="entry name" value="Glyco_hydro_42"/>
</dbReference>
<dbReference type="Proteomes" id="UP001174210">
    <property type="component" value="Unassembled WGS sequence"/>
</dbReference>
<dbReference type="Gene3D" id="3.40.50.880">
    <property type="match status" value="1"/>
</dbReference>
<evidence type="ECO:0000256" key="5">
    <source>
        <dbReference type="ARBA" id="ARBA00023295"/>
    </source>
</evidence>
<dbReference type="InterPro" id="IPR029062">
    <property type="entry name" value="Class_I_gatase-like"/>
</dbReference>
<proteinExistence type="inferred from homology"/>
<feature type="domain" description="Beta-galactosidase trimerisation" evidence="8">
    <location>
        <begin position="390"/>
        <end position="591"/>
    </location>
</feature>